<evidence type="ECO:0000313" key="19">
    <source>
        <dbReference type="EMBL" id="CAJ0592293.1"/>
    </source>
</evidence>
<dbReference type="AlphaFoldDB" id="A0AA36DRZ8"/>
<protein>
    <recommendedName>
        <fullName evidence="12">Signal recognition particle subunit SRP54</fullName>
        <ecNumber evidence="16">3.6.5.4</ecNumber>
    </recommendedName>
    <alternativeName>
        <fullName evidence="15">28S ribosomal protein S16, mitochondrial</fullName>
    </alternativeName>
    <alternativeName>
        <fullName evidence="13">Signal recognition particle 54 kDa protein</fullName>
    </alternativeName>
    <alternativeName>
        <fullName evidence="14">Small ribosomal subunit protein bS16m</fullName>
    </alternativeName>
</protein>
<keyword evidence="20" id="KW-1185">Reference proteome</keyword>
<dbReference type="FunFam" id="3.40.50.300:FF:000022">
    <property type="entry name" value="Signal recognition particle 54 kDa subunit"/>
    <property type="match status" value="1"/>
</dbReference>
<dbReference type="Pfam" id="PF00448">
    <property type="entry name" value="SRP54"/>
    <property type="match status" value="1"/>
</dbReference>
<dbReference type="SMART" id="SM00962">
    <property type="entry name" value="SRP54"/>
    <property type="match status" value="1"/>
</dbReference>
<keyword evidence="4" id="KW-0547">Nucleotide-binding</keyword>
<dbReference type="InterPro" id="IPR054831">
    <property type="entry name" value="UPF0122_fam_protein"/>
</dbReference>
<dbReference type="InterPro" id="IPR023803">
    <property type="entry name" value="Ribosomal_bS16_dom_sf"/>
</dbReference>
<dbReference type="InterPro" id="IPR027417">
    <property type="entry name" value="P-loop_NTPase"/>
</dbReference>
<dbReference type="InterPro" id="IPR013324">
    <property type="entry name" value="RNA_pol_sigma_r3/r4-like"/>
</dbReference>
<dbReference type="InterPro" id="IPR011961">
    <property type="entry name" value="RimM"/>
</dbReference>
<comment type="caution">
    <text evidence="19">The sequence shown here is derived from an EMBL/GenBank/DDBJ whole genome shotgun (WGS) entry which is preliminary data.</text>
</comment>
<dbReference type="GO" id="GO:0005786">
    <property type="term" value="C:signal recognition particle, endoplasmic reticulum targeting"/>
    <property type="evidence" value="ECO:0007669"/>
    <property type="project" value="UniProtKB-KW"/>
</dbReference>
<dbReference type="InterPro" id="IPR022941">
    <property type="entry name" value="SRP54"/>
</dbReference>
<dbReference type="PANTHER" id="PTHR11564">
    <property type="entry name" value="SIGNAL RECOGNITION PARTICLE 54K PROTEIN SRP54"/>
    <property type="match status" value="1"/>
</dbReference>
<dbReference type="Gene3D" id="1.10.10.10">
    <property type="entry name" value="Winged helix-like DNA-binding domain superfamily/Winged helix DNA-binding domain"/>
    <property type="match status" value="1"/>
</dbReference>
<dbReference type="InterPro" id="IPR003593">
    <property type="entry name" value="AAA+_ATPase"/>
</dbReference>
<accession>A0AA36DRZ8</accession>
<proteinExistence type="inferred from homology"/>
<keyword evidence="9" id="KW-0733">Signal recognition particle</keyword>
<dbReference type="HAMAP" id="MF_00306">
    <property type="entry name" value="SRP54"/>
    <property type="match status" value="1"/>
</dbReference>
<dbReference type="EC" id="3.6.5.4" evidence="16"/>
<dbReference type="HAMAP" id="MF_00014">
    <property type="entry name" value="Ribosome_mat_RimM"/>
    <property type="match status" value="1"/>
</dbReference>
<dbReference type="Gene3D" id="3.30.1320.10">
    <property type="match status" value="1"/>
</dbReference>
<dbReference type="Pfam" id="PF13083">
    <property type="entry name" value="KH_KhpA-B"/>
    <property type="match status" value="1"/>
</dbReference>
<evidence type="ECO:0000256" key="14">
    <source>
        <dbReference type="ARBA" id="ARBA00035263"/>
    </source>
</evidence>
<evidence type="ECO:0000256" key="9">
    <source>
        <dbReference type="ARBA" id="ARBA00023135"/>
    </source>
</evidence>
<dbReference type="InterPro" id="IPR000897">
    <property type="entry name" value="SRP54_GTPase_dom"/>
</dbReference>
<evidence type="ECO:0000256" key="11">
    <source>
        <dbReference type="ARBA" id="ARBA00024764"/>
    </source>
</evidence>
<dbReference type="HAMAP" id="MF_00245">
    <property type="entry name" value="UPF0122"/>
    <property type="match status" value="1"/>
</dbReference>
<dbReference type="GO" id="GO:0043022">
    <property type="term" value="F:ribosome binding"/>
    <property type="evidence" value="ECO:0007669"/>
    <property type="project" value="InterPro"/>
</dbReference>
<dbReference type="InterPro" id="IPR007394">
    <property type="entry name" value="UPF0122"/>
</dbReference>
<dbReference type="InterPro" id="IPR009000">
    <property type="entry name" value="Transl_B-barrel_sf"/>
</dbReference>
<keyword evidence="8" id="KW-0342">GTP-binding</keyword>
<dbReference type="GO" id="GO:0006412">
    <property type="term" value="P:translation"/>
    <property type="evidence" value="ECO:0007669"/>
    <property type="project" value="InterPro"/>
</dbReference>
<dbReference type="GO" id="GO:0005525">
    <property type="term" value="F:GTP binding"/>
    <property type="evidence" value="ECO:0007669"/>
    <property type="project" value="UniProtKB-KW"/>
</dbReference>
<comment type="similarity">
    <text evidence="2">Belongs to the bacterial ribosomal protein bS16 family.</text>
</comment>
<dbReference type="EMBL" id="CATQJL010000060">
    <property type="protein sequence ID" value="CAJ0592293.1"/>
    <property type="molecule type" value="Genomic_DNA"/>
</dbReference>
<evidence type="ECO:0000256" key="7">
    <source>
        <dbReference type="ARBA" id="ARBA00022980"/>
    </source>
</evidence>
<dbReference type="InterPro" id="IPR004125">
    <property type="entry name" value="Signal_recog_particle_SRP54_M"/>
</dbReference>
<evidence type="ECO:0000256" key="2">
    <source>
        <dbReference type="ARBA" id="ARBA00006668"/>
    </source>
</evidence>
<dbReference type="Gene3D" id="2.30.30.240">
    <property type="entry name" value="PRC-barrel domain"/>
    <property type="match status" value="1"/>
</dbReference>
<feature type="domain" description="SRP54-type proteins GTP-binding" evidence="18">
    <location>
        <begin position="343"/>
        <end position="356"/>
    </location>
</feature>
<keyword evidence="10" id="KW-0687">Ribonucleoprotein</keyword>
<dbReference type="InterPro" id="IPR056792">
    <property type="entry name" value="PRC_RimM"/>
</dbReference>
<dbReference type="Pfam" id="PF24986">
    <property type="entry name" value="PRC_RimM"/>
    <property type="match status" value="1"/>
</dbReference>
<dbReference type="SUPFAM" id="SSF50447">
    <property type="entry name" value="Translation proteins"/>
    <property type="match status" value="1"/>
</dbReference>
<dbReference type="InterPro" id="IPR021297">
    <property type="entry name" value="YlqD"/>
</dbReference>
<keyword evidence="7" id="KW-0689">Ribosomal protein</keyword>
<dbReference type="NCBIfam" id="TIGR00959">
    <property type="entry name" value="ffh"/>
    <property type="match status" value="1"/>
</dbReference>
<dbReference type="PROSITE" id="PS00300">
    <property type="entry name" value="SRP54"/>
    <property type="match status" value="1"/>
</dbReference>
<dbReference type="GO" id="GO:0006614">
    <property type="term" value="P:SRP-dependent cotranslational protein targeting to membrane"/>
    <property type="evidence" value="ECO:0007669"/>
    <property type="project" value="InterPro"/>
</dbReference>
<dbReference type="CDD" id="cd18539">
    <property type="entry name" value="SRP_G"/>
    <property type="match status" value="1"/>
</dbReference>
<dbReference type="NCBIfam" id="NF045758">
    <property type="entry name" value="YlxM"/>
    <property type="match status" value="1"/>
</dbReference>
<dbReference type="Pfam" id="PF00886">
    <property type="entry name" value="Ribosomal_S16"/>
    <property type="match status" value="1"/>
</dbReference>
<reference evidence="19" key="1">
    <citation type="submission" date="2023-07" db="EMBL/GenBank/DDBJ databases">
        <authorList>
            <consortium name="CYATHOMIX"/>
        </authorList>
    </citation>
    <scope>NUCLEOTIDE SEQUENCE</scope>
    <source>
        <strain evidence="19">N/A</strain>
    </source>
</reference>
<dbReference type="CDD" id="cd06171">
    <property type="entry name" value="Sigma70_r4"/>
    <property type="match status" value="1"/>
</dbReference>
<dbReference type="InterPro" id="IPR004780">
    <property type="entry name" value="SRP"/>
</dbReference>
<dbReference type="Pfam" id="PF04297">
    <property type="entry name" value="UPF0122"/>
    <property type="match status" value="1"/>
</dbReference>
<evidence type="ECO:0000256" key="6">
    <source>
        <dbReference type="ARBA" id="ARBA00022884"/>
    </source>
</evidence>
<evidence type="ECO:0000256" key="10">
    <source>
        <dbReference type="ARBA" id="ARBA00023274"/>
    </source>
</evidence>
<dbReference type="Pfam" id="PF11068">
    <property type="entry name" value="YlqD"/>
    <property type="match status" value="1"/>
</dbReference>
<dbReference type="InterPro" id="IPR042101">
    <property type="entry name" value="SRP54_N_sf"/>
</dbReference>
<evidence type="ECO:0000256" key="3">
    <source>
        <dbReference type="ARBA" id="ARBA00008720"/>
    </source>
</evidence>
<keyword evidence="5" id="KW-0378">Hydrolase</keyword>
<dbReference type="InterPro" id="IPR011033">
    <property type="entry name" value="PRC_barrel-like_sf"/>
</dbReference>
<dbReference type="Proteomes" id="UP001176961">
    <property type="component" value="Unassembled WGS sequence"/>
</dbReference>
<comment type="function">
    <text evidence="11">Might take part in the signal recognition particle (SRP) pathway. This is inferred from the conservation of its genetic proximity to ftsY/ffh. May be a regulatory protein.</text>
</comment>
<sequence>MEERVLMSLLLDFYGPLLTDKQRMSLQLHHEDDMSLGEIAEELGVSRQAVHDNLQRARHILNDYESKLHLVAQYEQREGLLSQLKATLPKEGKGKITEDDVNLALRQVRTALLEADVNFMVAKDFVKSIKEKALGEEVFGSLNPAQTVIKIVNDELTALLGGTQSRIMISSKPPTIIMLVGLQGAGKTTTAGKLAVYLRKQGKRPMLVAADVYRPAAITQLQVVGKQIDIPVFADETPGANPVDIARRAVEQSTHMLKDVVIIDTAGRLAIDEVLMDELSNIKAAVRPHEILLVVDSMIGQDAVTTAQTFNEKLGVDGVILTKLDGDARGGAALSIKAVTGLPIKFTGVSEKMDGFDVFYPDRMASRILDLGDFKTLIENVQGAIDEEEAREMAKKMAKNNFTLDDFLKQMNQVRKLGPLQNIIGMLPGMGQVKDQLKDLDLNSKEVRRIEAIITSMTAAERENPSILNGSRRKRIALGSGTQVQDVNRLLKQFEEARKMMKRMQGLRGGAKKAPFYRIVVADARAPREGRPVDTIGQYDATKQPAIVNVDEEKALAWLAKVKQPDAVSVTMVQKGNVEVYELHVAPEDMGKVIGKQGSIPMEEMTLRVPVAVKAKVTDDLKAKIISDLETRLDMLKLMLQVLLLFVNKSTKKKNKRLAFKEEVTAKLKDAKELSLGTEIPQGTLEQTVTVKIGDNLDALMGAEILLEDERFMHMDACYIDGKEYHVASARFHKQFVLASFKEIPDRNTAELFSKKEIQVRREDLVELPEGRYYIFDIIGLEVQDTMGNVLGTVTDVLQPGANDVYVVSKDGEPDQLFAAIEEVVKDINVKNKLMIVDPPEWI</sequence>
<dbReference type="InterPro" id="IPR002676">
    <property type="entry name" value="RimM_N"/>
</dbReference>
<dbReference type="PANTHER" id="PTHR11564:SF5">
    <property type="entry name" value="SIGNAL RECOGNITION PARTICLE SUBUNIT SRP54"/>
    <property type="match status" value="1"/>
</dbReference>
<dbReference type="GO" id="GO:0008312">
    <property type="term" value="F:7S RNA binding"/>
    <property type="evidence" value="ECO:0007669"/>
    <property type="project" value="InterPro"/>
</dbReference>
<dbReference type="Gene3D" id="3.40.50.300">
    <property type="entry name" value="P-loop containing nucleotide triphosphate hydrolases"/>
    <property type="match status" value="1"/>
</dbReference>
<dbReference type="GO" id="GO:0005840">
    <property type="term" value="C:ribosome"/>
    <property type="evidence" value="ECO:0007669"/>
    <property type="project" value="UniProtKB-KW"/>
</dbReference>
<dbReference type="NCBIfam" id="TIGR00002">
    <property type="entry name" value="S16"/>
    <property type="match status" value="1"/>
</dbReference>
<evidence type="ECO:0000256" key="1">
    <source>
        <dbReference type="ARBA" id="ARBA00005450"/>
    </source>
</evidence>
<evidence type="ECO:0000256" key="8">
    <source>
        <dbReference type="ARBA" id="ARBA00023134"/>
    </source>
</evidence>
<name>A0AA36DRZ8_CYLNA</name>
<dbReference type="Gene3D" id="1.10.260.30">
    <property type="entry name" value="Signal recognition particle, SRP54 subunit, M-domain"/>
    <property type="match status" value="1"/>
</dbReference>
<dbReference type="InterPro" id="IPR036388">
    <property type="entry name" value="WH-like_DNA-bd_sf"/>
</dbReference>
<evidence type="ECO:0000256" key="13">
    <source>
        <dbReference type="ARBA" id="ARBA00034907"/>
    </source>
</evidence>
<evidence type="ECO:0000256" key="17">
    <source>
        <dbReference type="ARBA" id="ARBA00048157"/>
    </source>
</evidence>
<dbReference type="SUPFAM" id="SSF88659">
    <property type="entry name" value="Sigma3 and sigma4 domains of RNA polymerase sigma factors"/>
    <property type="match status" value="1"/>
</dbReference>
<dbReference type="InterPro" id="IPR013822">
    <property type="entry name" value="Signal_recog_particl_SRP54_hlx"/>
</dbReference>
<dbReference type="SMART" id="SM00382">
    <property type="entry name" value="AAA"/>
    <property type="match status" value="1"/>
</dbReference>
<evidence type="ECO:0000256" key="12">
    <source>
        <dbReference type="ARBA" id="ARBA00034832"/>
    </source>
</evidence>
<comment type="catalytic activity">
    <reaction evidence="17">
        <text>GTP + H2O = GDP + phosphate + H(+)</text>
        <dbReference type="Rhea" id="RHEA:19669"/>
        <dbReference type="ChEBI" id="CHEBI:15377"/>
        <dbReference type="ChEBI" id="CHEBI:15378"/>
        <dbReference type="ChEBI" id="CHEBI:37565"/>
        <dbReference type="ChEBI" id="CHEBI:43474"/>
        <dbReference type="ChEBI" id="CHEBI:58189"/>
        <dbReference type="EC" id="3.6.5.4"/>
    </reaction>
    <physiologicalReaction direction="left-to-right" evidence="17">
        <dbReference type="Rhea" id="RHEA:19670"/>
    </physiologicalReaction>
</comment>
<organism evidence="19 20">
    <name type="scientific">Cylicocyclus nassatus</name>
    <name type="common">Nematode worm</name>
    <dbReference type="NCBI Taxonomy" id="53992"/>
    <lineage>
        <taxon>Eukaryota</taxon>
        <taxon>Metazoa</taxon>
        <taxon>Ecdysozoa</taxon>
        <taxon>Nematoda</taxon>
        <taxon>Chromadorea</taxon>
        <taxon>Rhabditida</taxon>
        <taxon>Rhabditina</taxon>
        <taxon>Rhabditomorpha</taxon>
        <taxon>Strongyloidea</taxon>
        <taxon>Strongylidae</taxon>
        <taxon>Cylicocyclus</taxon>
    </lineage>
</organism>
<dbReference type="SUPFAM" id="SSF54565">
    <property type="entry name" value="Ribosomal protein S16"/>
    <property type="match status" value="1"/>
</dbReference>
<keyword evidence="6" id="KW-0694">RNA-binding</keyword>
<dbReference type="GO" id="GO:0003924">
    <property type="term" value="F:GTPase activity"/>
    <property type="evidence" value="ECO:0007669"/>
    <property type="project" value="InterPro"/>
</dbReference>
<dbReference type="SUPFAM" id="SSF52540">
    <property type="entry name" value="P-loop containing nucleoside triphosphate hydrolases"/>
    <property type="match status" value="1"/>
</dbReference>
<dbReference type="InterPro" id="IPR000307">
    <property type="entry name" value="Ribosomal_bS16"/>
</dbReference>
<dbReference type="Pfam" id="PF02978">
    <property type="entry name" value="SRP_SPB"/>
    <property type="match status" value="1"/>
</dbReference>
<dbReference type="SUPFAM" id="SSF47446">
    <property type="entry name" value="Signal peptide-binding domain"/>
    <property type="match status" value="1"/>
</dbReference>
<comment type="similarity">
    <text evidence="1">Belongs to the GTP-binding SRP family. SRP54 subfamily.</text>
</comment>
<dbReference type="Gene3D" id="6.10.140.1110">
    <property type="match status" value="1"/>
</dbReference>
<comment type="similarity">
    <text evidence="3">Belongs to the UPF0122 family.</text>
</comment>
<dbReference type="SUPFAM" id="SSF50346">
    <property type="entry name" value="PRC-barrel domain"/>
    <property type="match status" value="1"/>
</dbReference>
<dbReference type="GO" id="GO:0006364">
    <property type="term" value="P:rRNA processing"/>
    <property type="evidence" value="ECO:0007669"/>
    <property type="project" value="InterPro"/>
</dbReference>
<dbReference type="NCBIfam" id="TIGR02273">
    <property type="entry name" value="16S_RimM"/>
    <property type="match status" value="1"/>
</dbReference>
<evidence type="ECO:0000256" key="5">
    <source>
        <dbReference type="ARBA" id="ARBA00022801"/>
    </source>
</evidence>
<dbReference type="GO" id="GO:0003735">
    <property type="term" value="F:structural constituent of ribosome"/>
    <property type="evidence" value="ECO:0007669"/>
    <property type="project" value="InterPro"/>
</dbReference>
<gene>
    <name evidence="19" type="ORF">CYNAS_LOCUS4276</name>
</gene>
<evidence type="ECO:0000256" key="16">
    <source>
        <dbReference type="ARBA" id="ARBA00035672"/>
    </source>
</evidence>
<dbReference type="Gene3D" id="1.20.120.140">
    <property type="entry name" value="Signal recognition particle SRP54, nucleotide-binding domain"/>
    <property type="match status" value="1"/>
</dbReference>
<evidence type="ECO:0000259" key="18">
    <source>
        <dbReference type="PROSITE" id="PS00300"/>
    </source>
</evidence>
<dbReference type="SMART" id="SM00963">
    <property type="entry name" value="SRP54_N"/>
    <property type="match status" value="1"/>
</dbReference>
<evidence type="ECO:0000256" key="15">
    <source>
        <dbReference type="ARBA" id="ARBA00035438"/>
    </source>
</evidence>
<evidence type="ECO:0000313" key="20">
    <source>
        <dbReference type="Proteomes" id="UP001176961"/>
    </source>
</evidence>
<dbReference type="Pfam" id="PF01782">
    <property type="entry name" value="RimM"/>
    <property type="match status" value="1"/>
</dbReference>
<dbReference type="InterPro" id="IPR036891">
    <property type="entry name" value="Signal_recog_part_SRP54_M_sf"/>
</dbReference>
<evidence type="ECO:0000256" key="4">
    <source>
        <dbReference type="ARBA" id="ARBA00022741"/>
    </source>
</evidence>